<dbReference type="RefSeq" id="WP_008027090.1">
    <property type="nucleotide sequence ID" value="NZ_ACYY01000001.1"/>
</dbReference>
<keyword evidence="8" id="KW-1185">Reference proteome</keyword>
<dbReference type="InterPro" id="IPR036909">
    <property type="entry name" value="Cyt_c-like_dom_sf"/>
</dbReference>
<feature type="domain" description="Cytochrome c" evidence="6">
    <location>
        <begin position="20"/>
        <end position="134"/>
    </location>
</feature>
<sequence length="134" mass="13534">MKTLALAATLLAIAAPAFAGDAAKGEADFKKCKTCHSITAADGTAIVKGGKVGPNLFGVVGRTPGTLPDFRYGESIVAAGATGAVWDEASIAVYVADPAVWLQTVTGDAGAKSKMSFKLPKGGEDMAAYLATLK</sequence>
<dbReference type="STRING" id="371731.Rsw2DRAFT_0172"/>
<dbReference type="SUPFAM" id="SSF46626">
    <property type="entry name" value="Cytochrome c"/>
    <property type="match status" value="1"/>
</dbReference>
<evidence type="ECO:0000256" key="5">
    <source>
        <dbReference type="SAM" id="SignalP"/>
    </source>
</evidence>
<gene>
    <name evidence="7" type="ORF">Rsw2DRAFT_0172</name>
</gene>
<comment type="caution">
    <text evidence="7">The sequence shown here is derived from an EMBL/GenBank/DDBJ whole genome shotgun (WGS) entry which is preliminary data.</text>
</comment>
<dbReference type="Proteomes" id="UP000010121">
    <property type="component" value="Unassembled WGS sequence"/>
</dbReference>
<keyword evidence="5" id="KW-0732">Signal</keyword>
<keyword evidence="1 4" id="KW-0349">Heme</keyword>
<evidence type="ECO:0000313" key="8">
    <source>
        <dbReference type="Proteomes" id="UP000010121"/>
    </source>
</evidence>
<name>C8RWJ4_9RHOB</name>
<reference evidence="7 8" key="1">
    <citation type="submission" date="2009-08" db="EMBL/GenBank/DDBJ databases">
        <title>The draft genome of Rhodobacter sp. SW2.</title>
        <authorList>
            <consortium name="US DOE Joint Genome Institute (JGI-PGF)"/>
            <person name="Lucas S."/>
            <person name="Copeland A."/>
            <person name="Lapidus A."/>
            <person name="Glavina del Rio T."/>
            <person name="Tice H."/>
            <person name="Bruce D."/>
            <person name="Goodwin L."/>
            <person name="Pitluck S."/>
            <person name="Larimer F."/>
            <person name="Land M.L."/>
            <person name="Hauser L."/>
            <person name="Emerson D."/>
        </authorList>
    </citation>
    <scope>NUCLEOTIDE SEQUENCE [LARGE SCALE GENOMIC DNA]</scope>
    <source>
        <strain evidence="7 8">SW2</strain>
    </source>
</reference>
<evidence type="ECO:0000256" key="2">
    <source>
        <dbReference type="ARBA" id="ARBA00022723"/>
    </source>
</evidence>
<keyword evidence="2 4" id="KW-0479">Metal-binding</keyword>
<accession>C8RWJ4</accession>
<dbReference type="PROSITE" id="PS51007">
    <property type="entry name" value="CYTC"/>
    <property type="match status" value="1"/>
</dbReference>
<dbReference type="GO" id="GO:0020037">
    <property type="term" value="F:heme binding"/>
    <property type="evidence" value="ECO:0007669"/>
    <property type="project" value="InterPro"/>
</dbReference>
<dbReference type="GO" id="GO:0046872">
    <property type="term" value="F:metal ion binding"/>
    <property type="evidence" value="ECO:0007669"/>
    <property type="project" value="UniProtKB-KW"/>
</dbReference>
<dbReference type="EMBL" id="ACYY01000001">
    <property type="protein sequence ID" value="EEW26937.1"/>
    <property type="molecule type" value="Genomic_DNA"/>
</dbReference>
<proteinExistence type="predicted"/>
<evidence type="ECO:0000256" key="1">
    <source>
        <dbReference type="ARBA" id="ARBA00022617"/>
    </source>
</evidence>
<feature type="chain" id="PRO_5002991293" evidence="5">
    <location>
        <begin position="20"/>
        <end position="134"/>
    </location>
</feature>
<protein>
    <submittedName>
        <fullName evidence="7">Cytochrome c class I</fullName>
    </submittedName>
</protein>
<dbReference type="Gene3D" id="1.10.760.10">
    <property type="entry name" value="Cytochrome c-like domain"/>
    <property type="match status" value="1"/>
</dbReference>
<dbReference type="OrthoDB" id="9805828at2"/>
<evidence type="ECO:0000313" key="7">
    <source>
        <dbReference type="EMBL" id="EEW26937.1"/>
    </source>
</evidence>
<dbReference type="InterPro" id="IPR009056">
    <property type="entry name" value="Cyt_c-like_dom"/>
</dbReference>
<keyword evidence="3 4" id="KW-0408">Iron</keyword>
<dbReference type="GO" id="GO:0009055">
    <property type="term" value="F:electron transfer activity"/>
    <property type="evidence" value="ECO:0007669"/>
    <property type="project" value="InterPro"/>
</dbReference>
<organism evidence="7 8">
    <name type="scientific">Rhodobacter ferrooxidans</name>
    <dbReference type="NCBI Taxonomy" id="371731"/>
    <lineage>
        <taxon>Bacteria</taxon>
        <taxon>Pseudomonadati</taxon>
        <taxon>Pseudomonadota</taxon>
        <taxon>Alphaproteobacteria</taxon>
        <taxon>Rhodobacterales</taxon>
        <taxon>Rhodobacter group</taxon>
        <taxon>Rhodobacter</taxon>
    </lineage>
</organism>
<evidence type="ECO:0000256" key="3">
    <source>
        <dbReference type="ARBA" id="ARBA00023004"/>
    </source>
</evidence>
<feature type="signal peptide" evidence="5">
    <location>
        <begin position="1"/>
        <end position="19"/>
    </location>
</feature>
<dbReference type="eggNOG" id="COG3474">
    <property type="taxonomic scope" value="Bacteria"/>
</dbReference>
<dbReference type="AlphaFoldDB" id="C8RWJ4"/>
<evidence type="ECO:0000259" key="6">
    <source>
        <dbReference type="PROSITE" id="PS51007"/>
    </source>
</evidence>
<evidence type="ECO:0000256" key="4">
    <source>
        <dbReference type="PROSITE-ProRule" id="PRU00433"/>
    </source>
</evidence>